<accession>A0A1M6CBP3</accession>
<dbReference type="Gene3D" id="1.10.10.60">
    <property type="entry name" value="Homeodomain-like"/>
    <property type="match status" value="2"/>
</dbReference>
<dbReference type="GO" id="GO:0043565">
    <property type="term" value="F:sequence-specific DNA binding"/>
    <property type="evidence" value="ECO:0007669"/>
    <property type="project" value="InterPro"/>
</dbReference>
<proteinExistence type="predicted"/>
<dbReference type="SMART" id="SM00342">
    <property type="entry name" value="HTH_ARAC"/>
    <property type="match status" value="1"/>
</dbReference>
<reference evidence="5 6" key="1">
    <citation type="submission" date="2016-11" db="EMBL/GenBank/DDBJ databases">
        <authorList>
            <person name="Jaros S."/>
            <person name="Januszkiewicz K."/>
            <person name="Wedrychowicz H."/>
        </authorList>
    </citation>
    <scope>NUCLEOTIDE SEQUENCE [LARGE SCALE GENOMIC DNA]</scope>
    <source>
        <strain evidence="5 6">CGMCC 1.8863</strain>
    </source>
</reference>
<keyword evidence="2 5" id="KW-0238">DNA-binding</keyword>
<evidence type="ECO:0000313" key="5">
    <source>
        <dbReference type="EMBL" id="SHI58432.1"/>
    </source>
</evidence>
<keyword evidence="6" id="KW-1185">Reference proteome</keyword>
<dbReference type="PANTHER" id="PTHR43280">
    <property type="entry name" value="ARAC-FAMILY TRANSCRIPTIONAL REGULATOR"/>
    <property type="match status" value="1"/>
</dbReference>
<protein>
    <submittedName>
        <fullName evidence="5">AraC-type DNA-binding protein</fullName>
    </submittedName>
</protein>
<evidence type="ECO:0000259" key="4">
    <source>
        <dbReference type="PROSITE" id="PS01124"/>
    </source>
</evidence>
<dbReference type="Gene3D" id="2.60.120.10">
    <property type="entry name" value="Jelly Rolls"/>
    <property type="match status" value="1"/>
</dbReference>
<organism evidence="5 6">
    <name type="scientific">Arenibacter nanhaiticus</name>
    <dbReference type="NCBI Taxonomy" id="558155"/>
    <lineage>
        <taxon>Bacteria</taxon>
        <taxon>Pseudomonadati</taxon>
        <taxon>Bacteroidota</taxon>
        <taxon>Flavobacteriia</taxon>
        <taxon>Flavobacteriales</taxon>
        <taxon>Flavobacteriaceae</taxon>
        <taxon>Arenibacter</taxon>
    </lineage>
</organism>
<dbReference type="SUPFAM" id="SSF46689">
    <property type="entry name" value="Homeodomain-like"/>
    <property type="match status" value="2"/>
</dbReference>
<dbReference type="Pfam" id="PF12833">
    <property type="entry name" value="HTH_18"/>
    <property type="match status" value="1"/>
</dbReference>
<dbReference type="AlphaFoldDB" id="A0A1M6CBP3"/>
<dbReference type="STRING" id="558155.SAMN04487911_103150"/>
<dbReference type="InterPro" id="IPR014710">
    <property type="entry name" value="RmlC-like_jellyroll"/>
</dbReference>
<evidence type="ECO:0000313" key="6">
    <source>
        <dbReference type="Proteomes" id="UP000184231"/>
    </source>
</evidence>
<dbReference type="GO" id="GO:0003700">
    <property type="term" value="F:DNA-binding transcription factor activity"/>
    <property type="evidence" value="ECO:0007669"/>
    <property type="project" value="InterPro"/>
</dbReference>
<gene>
    <name evidence="5" type="ORF">SAMN04487911_103150</name>
</gene>
<evidence type="ECO:0000256" key="1">
    <source>
        <dbReference type="ARBA" id="ARBA00023015"/>
    </source>
</evidence>
<evidence type="ECO:0000256" key="3">
    <source>
        <dbReference type="ARBA" id="ARBA00023163"/>
    </source>
</evidence>
<dbReference type="InterPro" id="IPR018060">
    <property type="entry name" value="HTH_AraC"/>
</dbReference>
<dbReference type="OrthoDB" id="1410704at2"/>
<dbReference type="InterPro" id="IPR011051">
    <property type="entry name" value="RmlC_Cupin_sf"/>
</dbReference>
<dbReference type="PANTHER" id="PTHR43280:SF27">
    <property type="entry name" value="TRANSCRIPTIONAL REGULATOR MTLR"/>
    <property type="match status" value="1"/>
</dbReference>
<keyword evidence="3" id="KW-0804">Transcription</keyword>
<name>A0A1M6CBP3_9FLAO</name>
<sequence>MKANFHKLNYPIEQAFHIRKDVREYFDDHWHFHDMIELVYIEHGQGGRYIGDSIDAFSEGEVVLVGAHLPHVWKSNFFEDQLPQQKKCVSIVIQFPEDFLGINFMSLPESKHIKSLFKRAERGIVFVDNDRKVLAKKITSLLKLEGMDRLIKFIDILNYAAKSINYQLLASPLFVDTITDSDNKINKVFEYIMDNFTEDIQLTTAASLIGMNKTSFCRYFKKRTKKTFSSFLNEVRIGHACKLISQDNIPITESAYLSGYNSPSYFYKQFKGITGVSPTEYQAKLI</sequence>
<dbReference type="Proteomes" id="UP000184231">
    <property type="component" value="Unassembled WGS sequence"/>
</dbReference>
<dbReference type="PROSITE" id="PS01124">
    <property type="entry name" value="HTH_ARAC_FAMILY_2"/>
    <property type="match status" value="1"/>
</dbReference>
<dbReference type="SUPFAM" id="SSF51182">
    <property type="entry name" value="RmlC-like cupins"/>
    <property type="match status" value="1"/>
</dbReference>
<keyword evidence="1" id="KW-0805">Transcription regulation</keyword>
<dbReference type="InterPro" id="IPR009057">
    <property type="entry name" value="Homeodomain-like_sf"/>
</dbReference>
<evidence type="ECO:0000256" key="2">
    <source>
        <dbReference type="ARBA" id="ARBA00023125"/>
    </source>
</evidence>
<dbReference type="RefSeq" id="WP_072763213.1">
    <property type="nucleotide sequence ID" value="NZ_FQYX01000003.1"/>
</dbReference>
<feature type="domain" description="HTH araC/xylS-type" evidence="4">
    <location>
        <begin position="186"/>
        <end position="284"/>
    </location>
</feature>
<dbReference type="EMBL" id="FQYX01000003">
    <property type="protein sequence ID" value="SHI58432.1"/>
    <property type="molecule type" value="Genomic_DNA"/>
</dbReference>